<keyword evidence="3" id="KW-0805">Transcription regulation</keyword>
<dbReference type="Gene3D" id="1.10.8.60">
    <property type="match status" value="1"/>
</dbReference>
<gene>
    <name evidence="7" type="ORF">SAMN02745148_02551</name>
</gene>
<evidence type="ECO:0000259" key="6">
    <source>
        <dbReference type="PROSITE" id="PS50045"/>
    </source>
</evidence>
<dbReference type="EMBL" id="FQUJ01000011">
    <property type="protein sequence ID" value="SHF41046.1"/>
    <property type="molecule type" value="Genomic_DNA"/>
</dbReference>
<evidence type="ECO:0000313" key="8">
    <source>
        <dbReference type="Proteomes" id="UP000184346"/>
    </source>
</evidence>
<reference evidence="7 8" key="1">
    <citation type="submission" date="2016-11" db="EMBL/GenBank/DDBJ databases">
        <authorList>
            <person name="Jaros S."/>
            <person name="Januszkiewicz K."/>
            <person name="Wedrychowicz H."/>
        </authorList>
    </citation>
    <scope>NUCLEOTIDE SEQUENCE [LARGE SCALE GENOMIC DNA]</scope>
    <source>
        <strain evidence="7 8">DSM 19980</strain>
    </source>
</reference>
<keyword evidence="2" id="KW-0067">ATP-binding</keyword>
<evidence type="ECO:0000256" key="5">
    <source>
        <dbReference type="SAM" id="MobiDB-lite"/>
    </source>
</evidence>
<evidence type="ECO:0000256" key="4">
    <source>
        <dbReference type="ARBA" id="ARBA00023163"/>
    </source>
</evidence>
<dbReference type="InterPro" id="IPR058031">
    <property type="entry name" value="AAA_lid_NorR"/>
</dbReference>
<proteinExistence type="predicted"/>
<dbReference type="STRING" id="1121942.SAMN02745148_02551"/>
<name>A0A1M5BF28_9GAMM</name>
<organism evidence="7 8">
    <name type="scientific">Modicisalibacter ilicicola DSM 19980</name>
    <dbReference type="NCBI Taxonomy" id="1121942"/>
    <lineage>
        <taxon>Bacteria</taxon>
        <taxon>Pseudomonadati</taxon>
        <taxon>Pseudomonadota</taxon>
        <taxon>Gammaproteobacteria</taxon>
        <taxon>Oceanospirillales</taxon>
        <taxon>Halomonadaceae</taxon>
        <taxon>Modicisalibacter</taxon>
    </lineage>
</organism>
<keyword evidence="4" id="KW-0804">Transcription</keyword>
<protein>
    <submittedName>
        <fullName evidence="7">Transcriptional regulator of acetoin/glycerol metabolism</fullName>
    </submittedName>
</protein>
<dbReference type="Gene3D" id="1.10.10.60">
    <property type="entry name" value="Homeodomain-like"/>
    <property type="match status" value="1"/>
</dbReference>
<dbReference type="GO" id="GO:0005524">
    <property type="term" value="F:ATP binding"/>
    <property type="evidence" value="ECO:0007669"/>
    <property type="project" value="UniProtKB-KW"/>
</dbReference>
<dbReference type="InterPro" id="IPR002078">
    <property type="entry name" value="Sigma_54_int"/>
</dbReference>
<dbReference type="SUPFAM" id="SSF52540">
    <property type="entry name" value="P-loop containing nucleoside triphosphate hydrolases"/>
    <property type="match status" value="1"/>
</dbReference>
<dbReference type="Proteomes" id="UP000184346">
    <property type="component" value="Unassembled WGS sequence"/>
</dbReference>
<dbReference type="Pfam" id="PF02954">
    <property type="entry name" value="HTH_8"/>
    <property type="match status" value="1"/>
</dbReference>
<evidence type="ECO:0000313" key="7">
    <source>
        <dbReference type="EMBL" id="SHF41046.1"/>
    </source>
</evidence>
<evidence type="ECO:0000256" key="3">
    <source>
        <dbReference type="ARBA" id="ARBA00023015"/>
    </source>
</evidence>
<keyword evidence="1" id="KW-0547">Nucleotide-binding</keyword>
<dbReference type="SUPFAM" id="SSF46689">
    <property type="entry name" value="Homeodomain-like"/>
    <property type="match status" value="1"/>
</dbReference>
<dbReference type="InterPro" id="IPR025944">
    <property type="entry name" value="Sigma_54_int_dom_CS"/>
</dbReference>
<keyword evidence="8" id="KW-1185">Reference proteome</keyword>
<feature type="region of interest" description="Disordered" evidence="5">
    <location>
        <begin position="1"/>
        <end position="33"/>
    </location>
</feature>
<sequence length="618" mass="67810">MSESAVDRRQPSPQRINRASPHQHTEDRQWHPRRCSAADTAQRLATMQPLLSLLGQGVIAEFDEMLRHWQCCLVVTDRDGVILERWGETPLLPPACQAWLSPGAHWGERYCGRNAIGTCLAKGRSVDVIGDEHACGALHHLASFAVPLKLPNDNVDACLALLSDPYRNPTRHHSGLLQVLSMQIENRRLINHYRHDHYRLTFNSNRDNLDSPRSGLLILDGQGRLVASNSRARWLLGLEAEHARGQHLESLCDENWQAIVAHLDGDMTLRFAGRYHCHCRLAAPISAAPAGAPASPLQRLDLGDPRMHQAITLASRLKDSGIAMLIRGETGTGKEVFVKALHAASRRASQPLVAINCAAIPSELVEAELFGYVRGAFTGADPRGNIGRLREADGGRLFLDEIGDMPLAVQARLLRVLQERRVTPLGGGVSYPVDIEVIAATHRPLIEDVATGRFRADLFYRLCGVEILLPPLREREDRQMLVQAVLDGLIRDAAEPLRDDPRPGFSTPSPALLDWLIQQPWPGNIRQLENVLRVAMAMADGPVLELHHLPANLLASAAPPATSSLGEATPPHPASGSLSLAERLAEHGGNLSALARQMGISRTTLYKRLREQAAALQA</sequence>
<evidence type="ECO:0000256" key="1">
    <source>
        <dbReference type="ARBA" id="ARBA00022741"/>
    </source>
</evidence>
<dbReference type="Pfam" id="PF00158">
    <property type="entry name" value="Sigma54_activat"/>
    <property type="match status" value="1"/>
</dbReference>
<feature type="compositionally biased region" description="Basic and acidic residues" evidence="5">
    <location>
        <begin position="1"/>
        <end position="10"/>
    </location>
</feature>
<dbReference type="OrthoDB" id="9804019at2"/>
<dbReference type="InterPro" id="IPR002197">
    <property type="entry name" value="HTH_Fis"/>
</dbReference>
<dbReference type="AlphaFoldDB" id="A0A1M5BF28"/>
<dbReference type="GO" id="GO:0043565">
    <property type="term" value="F:sequence-specific DNA binding"/>
    <property type="evidence" value="ECO:0007669"/>
    <property type="project" value="InterPro"/>
</dbReference>
<dbReference type="InterPro" id="IPR003593">
    <property type="entry name" value="AAA+_ATPase"/>
</dbReference>
<dbReference type="PROSITE" id="PS00675">
    <property type="entry name" value="SIGMA54_INTERACT_1"/>
    <property type="match status" value="1"/>
</dbReference>
<dbReference type="InterPro" id="IPR029016">
    <property type="entry name" value="GAF-like_dom_sf"/>
</dbReference>
<evidence type="ECO:0000256" key="2">
    <source>
        <dbReference type="ARBA" id="ARBA00022840"/>
    </source>
</evidence>
<feature type="compositionally biased region" description="Polar residues" evidence="5">
    <location>
        <begin position="11"/>
        <end position="22"/>
    </location>
</feature>
<dbReference type="PROSITE" id="PS00688">
    <property type="entry name" value="SIGMA54_INTERACT_3"/>
    <property type="match status" value="1"/>
</dbReference>
<dbReference type="Gene3D" id="3.40.50.300">
    <property type="entry name" value="P-loop containing nucleotide triphosphate hydrolases"/>
    <property type="match status" value="1"/>
</dbReference>
<dbReference type="PANTHER" id="PTHR32071:SF77">
    <property type="entry name" value="TRANSCRIPTIONAL REGULATORY PROTEIN"/>
    <property type="match status" value="1"/>
</dbReference>
<accession>A0A1M5BF28</accession>
<dbReference type="InterPro" id="IPR009057">
    <property type="entry name" value="Homeodomain-like_sf"/>
</dbReference>
<dbReference type="Pfam" id="PF25601">
    <property type="entry name" value="AAA_lid_14"/>
    <property type="match status" value="1"/>
</dbReference>
<dbReference type="RefSeq" id="WP_072823451.1">
    <property type="nucleotide sequence ID" value="NZ_FQUJ01000011.1"/>
</dbReference>
<dbReference type="CDD" id="cd00009">
    <property type="entry name" value="AAA"/>
    <property type="match status" value="1"/>
</dbReference>
<dbReference type="InterPro" id="IPR027417">
    <property type="entry name" value="P-loop_NTPase"/>
</dbReference>
<dbReference type="PANTHER" id="PTHR32071">
    <property type="entry name" value="TRANSCRIPTIONAL REGULATORY PROTEIN"/>
    <property type="match status" value="1"/>
</dbReference>
<dbReference type="InterPro" id="IPR025662">
    <property type="entry name" value="Sigma_54_int_dom_ATP-bd_1"/>
</dbReference>
<dbReference type="PROSITE" id="PS50045">
    <property type="entry name" value="SIGMA54_INTERACT_4"/>
    <property type="match status" value="1"/>
</dbReference>
<dbReference type="FunFam" id="3.40.50.300:FF:000006">
    <property type="entry name" value="DNA-binding transcriptional regulator NtrC"/>
    <property type="match status" value="1"/>
</dbReference>
<feature type="domain" description="Sigma-54 factor interaction" evidence="6">
    <location>
        <begin position="300"/>
        <end position="537"/>
    </location>
</feature>
<dbReference type="Gene3D" id="3.30.450.40">
    <property type="match status" value="1"/>
</dbReference>
<dbReference type="GO" id="GO:0006355">
    <property type="term" value="P:regulation of DNA-templated transcription"/>
    <property type="evidence" value="ECO:0007669"/>
    <property type="project" value="InterPro"/>
</dbReference>
<dbReference type="SMART" id="SM00382">
    <property type="entry name" value="AAA"/>
    <property type="match status" value="1"/>
</dbReference>